<accession>U4KZC1</accession>
<evidence type="ECO:0000256" key="2">
    <source>
        <dbReference type="ARBA" id="ARBA00022552"/>
    </source>
</evidence>
<comment type="similarity">
    <text evidence="1">Belongs to the TSR2 family.</text>
</comment>
<dbReference type="STRING" id="1076935.U4KZC1"/>
<dbReference type="OrthoDB" id="263560at2759"/>
<dbReference type="OMA" id="LAKDEWF"/>
<protein>
    <submittedName>
        <fullName evidence="4">Similar to Pre-rRNA-processing protein TSR2 acc. no. Q06672</fullName>
    </submittedName>
</protein>
<name>U4KZC1_PYROM</name>
<dbReference type="eggNOG" id="KOG4032">
    <property type="taxonomic scope" value="Eukaryota"/>
</dbReference>
<organism evidence="4 5">
    <name type="scientific">Pyronema omphalodes (strain CBS 100304)</name>
    <name type="common">Pyronema confluens</name>
    <dbReference type="NCBI Taxonomy" id="1076935"/>
    <lineage>
        <taxon>Eukaryota</taxon>
        <taxon>Fungi</taxon>
        <taxon>Dikarya</taxon>
        <taxon>Ascomycota</taxon>
        <taxon>Pezizomycotina</taxon>
        <taxon>Pezizomycetes</taxon>
        <taxon>Pezizales</taxon>
        <taxon>Pyronemataceae</taxon>
        <taxon>Pyronema</taxon>
    </lineage>
</organism>
<dbReference type="PANTHER" id="PTHR21250">
    <property type="entry name" value="PRE-RRNA-PROCESSING PROTEIN TSR2 HOMOLOG"/>
    <property type="match status" value="1"/>
</dbReference>
<dbReference type="InterPro" id="IPR019398">
    <property type="entry name" value="Pre-rRNA_process_TSR2"/>
</dbReference>
<evidence type="ECO:0000313" key="5">
    <source>
        <dbReference type="Proteomes" id="UP000018144"/>
    </source>
</evidence>
<sequence length="189" mass="21333">MTSTTAPAPAPVIFTSEQTQKWELGVSLLLNFWQPLRDAVSCSWGGPDSEDKRDWLCGVIADLWTEDPEADDETVEERLIQVMEDEFDVNLEDDSAYEVGKQVLALRNEIIENNYATVDALQQRFLARPCNASAPRIQEVNQDADSGDEADFDEEMGDTPASAPSQPRERQERVVDDDGFELVQKPRRR</sequence>
<evidence type="ECO:0000313" key="4">
    <source>
        <dbReference type="EMBL" id="CCX07805.1"/>
    </source>
</evidence>
<dbReference type="Pfam" id="PF10273">
    <property type="entry name" value="WGG"/>
    <property type="match status" value="1"/>
</dbReference>
<evidence type="ECO:0000256" key="1">
    <source>
        <dbReference type="ARBA" id="ARBA00006524"/>
    </source>
</evidence>
<dbReference type="EMBL" id="HF935376">
    <property type="protein sequence ID" value="CCX07805.1"/>
    <property type="molecule type" value="Genomic_DNA"/>
</dbReference>
<evidence type="ECO:0000256" key="3">
    <source>
        <dbReference type="SAM" id="MobiDB-lite"/>
    </source>
</evidence>
<reference evidence="4 5" key="1">
    <citation type="journal article" date="2013" name="PLoS Genet.">
        <title>The genome and development-dependent transcriptomes of Pyronema confluens: a window into fungal evolution.</title>
        <authorList>
            <person name="Traeger S."/>
            <person name="Altegoer F."/>
            <person name="Freitag M."/>
            <person name="Gabaldon T."/>
            <person name="Kempken F."/>
            <person name="Kumar A."/>
            <person name="Marcet-Houben M."/>
            <person name="Poggeler S."/>
            <person name="Stajich J.E."/>
            <person name="Nowrousian M."/>
        </authorList>
    </citation>
    <scope>NUCLEOTIDE SEQUENCE [LARGE SCALE GENOMIC DNA]</scope>
    <source>
        <strain evidence="5">CBS 100304</strain>
        <tissue evidence="4">Vegetative mycelium</tissue>
    </source>
</reference>
<feature type="region of interest" description="Disordered" evidence="3">
    <location>
        <begin position="136"/>
        <end position="189"/>
    </location>
</feature>
<feature type="compositionally biased region" description="Basic and acidic residues" evidence="3">
    <location>
        <begin position="167"/>
        <end position="176"/>
    </location>
</feature>
<dbReference type="AlphaFoldDB" id="U4KZC1"/>
<dbReference type="Proteomes" id="UP000018144">
    <property type="component" value="Unassembled WGS sequence"/>
</dbReference>
<feature type="compositionally biased region" description="Acidic residues" evidence="3">
    <location>
        <begin position="145"/>
        <end position="157"/>
    </location>
</feature>
<keyword evidence="5" id="KW-1185">Reference proteome</keyword>
<proteinExistence type="inferred from homology"/>
<keyword evidence="2" id="KW-0698">rRNA processing</keyword>
<gene>
    <name evidence="4" type="ORF">PCON_07394</name>
</gene>
<dbReference type="GO" id="GO:0006364">
    <property type="term" value="P:rRNA processing"/>
    <property type="evidence" value="ECO:0007669"/>
    <property type="project" value="UniProtKB-KW"/>
</dbReference>